<organism evidence="8 9">
    <name type="scientific">Aquamicrobium soli</name>
    <dbReference type="NCBI Taxonomy" id="1811518"/>
    <lineage>
        <taxon>Bacteria</taxon>
        <taxon>Pseudomonadati</taxon>
        <taxon>Pseudomonadota</taxon>
        <taxon>Alphaproteobacteria</taxon>
        <taxon>Hyphomicrobiales</taxon>
        <taxon>Phyllobacteriaceae</taxon>
        <taxon>Aquamicrobium</taxon>
    </lineage>
</organism>
<dbReference type="EMBL" id="JBHRTK010000012">
    <property type="protein sequence ID" value="MFC3206673.1"/>
    <property type="molecule type" value="Genomic_DNA"/>
</dbReference>
<feature type="compositionally biased region" description="Gly residues" evidence="6">
    <location>
        <begin position="147"/>
        <end position="160"/>
    </location>
</feature>
<dbReference type="GO" id="GO:0004170">
    <property type="term" value="F:dUTP diphosphatase activity"/>
    <property type="evidence" value="ECO:0007669"/>
    <property type="project" value="UniProtKB-EC"/>
</dbReference>
<keyword evidence="9" id="KW-1185">Reference proteome</keyword>
<dbReference type="Pfam" id="PF00692">
    <property type="entry name" value="dUTPase"/>
    <property type="match status" value="1"/>
</dbReference>
<dbReference type="InterPro" id="IPR033704">
    <property type="entry name" value="dUTPase_trimeric"/>
</dbReference>
<dbReference type="CDD" id="cd07557">
    <property type="entry name" value="trimeric_dUTPase"/>
    <property type="match status" value="1"/>
</dbReference>
<feature type="binding site" evidence="5">
    <location>
        <begin position="79"/>
        <end position="81"/>
    </location>
    <ligand>
        <name>substrate</name>
    </ligand>
</feature>
<dbReference type="SUPFAM" id="SSF51283">
    <property type="entry name" value="dUTPase-like"/>
    <property type="match status" value="1"/>
</dbReference>
<evidence type="ECO:0000313" key="9">
    <source>
        <dbReference type="Proteomes" id="UP001595583"/>
    </source>
</evidence>
<keyword evidence="2 5" id="KW-0378">Hydrolase</keyword>
<dbReference type="NCBIfam" id="TIGR00576">
    <property type="entry name" value="dut"/>
    <property type="match status" value="1"/>
</dbReference>
<keyword evidence="5" id="KW-0460">Magnesium</keyword>
<evidence type="ECO:0000256" key="1">
    <source>
        <dbReference type="ARBA" id="ARBA00006581"/>
    </source>
</evidence>
<dbReference type="EC" id="3.6.1.23" evidence="5"/>
<evidence type="ECO:0000256" key="6">
    <source>
        <dbReference type="SAM" id="MobiDB-lite"/>
    </source>
</evidence>
<comment type="catalytic activity">
    <reaction evidence="4 5">
        <text>dUTP + H2O = dUMP + diphosphate + H(+)</text>
        <dbReference type="Rhea" id="RHEA:10248"/>
        <dbReference type="ChEBI" id="CHEBI:15377"/>
        <dbReference type="ChEBI" id="CHEBI:15378"/>
        <dbReference type="ChEBI" id="CHEBI:33019"/>
        <dbReference type="ChEBI" id="CHEBI:61555"/>
        <dbReference type="ChEBI" id="CHEBI:246422"/>
        <dbReference type="EC" id="3.6.1.23"/>
    </reaction>
</comment>
<feature type="region of interest" description="Disordered" evidence="6">
    <location>
        <begin position="141"/>
        <end position="160"/>
    </location>
</feature>
<evidence type="ECO:0000256" key="4">
    <source>
        <dbReference type="ARBA" id="ARBA00047686"/>
    </source>
</evidence>
<comment type="similarity">
    <text evidence="1 5">Belongs to the dUTPase family.</text>
</comment>
<accession>A0ABV7K8M9</accession>
<proteinExistence type="inferred from homology"/>
<comment type="cofactor">
    <cofactor evidence="5">
        <name>Mg(2+)</name>
        <dbReference type="ChEBI" id="CHEBI:18420"/>
    </cofactor>
</comment>
<comment type="caution">
    <text evidence="5">Lacks conserved residue(s) required for the propagation of feature annotation.</text>
</comment>
<keyword evidence="5" id="KW-0479">Metal-binding</keyword>
<name>A0ABV7K8M9_9HYPH</name>
<evidence type="ECO:0000259" key="7">
    <source>
        <dbReference type="Pfam" id="PF00692"/>
    </source>
</evidence>
<evidence type="ECO:0000256" key="3">
    <source>
        <dbReference type="ARBA" id="ARBA00023080"/>
    </source>
</evidence>
<dbReference type="InterPro" id="IPR008181">
    <property type="entry name" value="dUTPase"/>
</dbReference>
<dbReference type="InterPro" id="IPR036157">
    <property type="entry name" value="dUTPase-like_sf"/>
</dbReference>
<dbReference type="NCBIfam" id="NF001862">
    <property type="entry name" value="PRK00601.1"/>
    <property type="match status" value="1"/>
</dbReference>
<keyword evidence="3 5" id="KW-0546">Nucleotide metabolism</keyword>
<dbReference type="Gene3D" id="2.70.40.10">
    <property type="match status" value="1"/>
</dbReference>
<dbReference type="PANTHER" id="PTHR11241:SF0">
    <property type="entry name" value="DEOXYURIDINE 5'-TRIPHOSPHATE NUCLEOTIDOHYDROLASE"/>
    <property type="match status" value="1"/>
</dbReference>
<feature type="binding site" evidence="5">
    <location>
        <begin position="96"/>
        <end position="98"/>
    </location>
    <ligand>
        <name>substrate</name>
    </ligand>
</feature>
<evidence type="ECO:0000256" key="5">
    <source>
        <dbReference type="HAMAP-Rule" id="MF_00116"/>
    </source>
</evidence>
<reference evidence="9" key="1">
    <citation type="journal article" date="2019" name="Int. J. Syst. Evol. Microbiol.">
        <title>The Global Catalogue of Microorganisms (GCM) 10K type strain sequencing project: providing services to taxonomists for standard genome sequencing and annotation.</title>
        <authorList>
            <consortium name="The Broad Institute Genomics Platform"/>
            <consortium name="The Broad Institute Genome Sequencing Center for Infectious Disease"/>
            <person name="Wu L."/>
            <person name="Ma J."/>
        </authorList>
    </citation>
    <scope>NUCLEOTIDE SEQUENCE [LARGE SCALE GENOMIC DNA]</scope>
    <source>
        <strain evidence="9">KCTC 52165</strain>
    </source>
</reference>
<protein>
    <recommendedName>
        <fullName evidence="5">Deoxyuridine 5'-triphosphate nucleotidohydrolase</fullName>
        <shortName evidence="5">dUTPase</shortName>
        <ecNumber evidence="5">3.6.1.23</ecNumber>
    </recommendedName>
    <alternativeName>
        <fullName evidence="5">dUTP pyrophosphatase</fullName>
    </alternativeName>
</protein>
<dbReference type="PANTHER" id="PTHR11241">
    <property type="entry name" value="DEOXYURIDINE 5'-TRIPHOSPHATE NUCLEOTIDOHYDROLASE"/>
    <property type="match status" value="1"/>
</dbReference>
<comment type="function">
    <text evidence="5">This enzyme is involved in nucleotide metabolism: it produces dUMP, the immediate precursor of thymidine nucleotides and it decreases the intracellular concentration of dUTP so that uracil cannot be incorporated into DNA.</text>
</comment>
<feature type="binding site" evidence="5">
    <location>
        <position position="92"/>
    </location>
    <ligand>
        <name>substrate</name>
    </ligand>
</feature>
<gene>
    <name evidence="5 8" type="primary">dut</name>
    <name evidence="8" type="ORF">ACFOHJ_10660</name>
</gene>
<dbReference type="RefSeq" id="WP_378220483.1">
    <property type="nucleotide sequence ID" value="NZ_JBHRTK010000012.1"/>
</dbReference>
<dbReference type="HAMAP" id="MF_00116">
    <property type="entry name" value="dUTPase_bact"/>
    <property type="match status" value="1"/>
</dbReference>
<feature type="domain" description="dUTPase-like" evidence="7">
    <location>
        <begin position="26"/>
        <end position="158"/>
    </location>
</feature>
<comment type="pathway">
    <text evidence="5">Pyrimidine metabolism; dUMP biosynthesis; dUMP from dCTP (dUTP route): step 2/2.</text>
</comment>
<dbReference type="InterPro" id="IPR029054">
    <property type="entry name" value="dUTPase-like"/>
</dbReference>
<comment type="caution">
    <text evidence="8">The sequence shown here is derived from an EMBL/GenBank/DDBJ whole genome shotgun (WGS) entry which is preliminary data.</text>
</comment>
<evidence type="ECO:0000256" key="2">
    <source>
        <dbReference type="ARBA" id="ARBA00022801"/>
    </source>
</evidence>
<dbReference type="Proteomes" id="UP001595583">
    <property type="component" value="Unassembled WGS sequence"/>
</dbReference>
<evidence type="ECO:0000313" key="8">
    <source>
        <dbReference type="EMBL" id="MFC3206673.1"/>
    </source>
</evidence>
<sequence>MSASLKSSVIGPAVGIVRLPHGADLPLPAYESAGAAGMDLRAAVAEDRPLLILPGRRALVPTGLVMEIPEGMEGQVRPRSGLAFKHGITCLNTPGTVDSDYRGEVKVLLVNLGDEDFLVTRGMRIAQVVFAPVTQVEVEERDAAGGTARGAGGFGSTGIA</sequence>